<protein>
    <submittedName>
        <fullName evidence="1">Uncharacterized protein</fullName>
    </submittedName>
</protein>
<organism evidence="1">
    <name type="scientific">gut metagenome</name>
    <dbReference type="NCBI Taxonomy" id="749906"/>
    <lineage>
        <taxon>unclassified sequences</taxon>
        <taxon>metagenomes</taxon>
        <taxon>organismal metagenomes</taxon>
    </lineage>
</organism>
<reference evidence="1" key="1">
    <citation type="journal article" date="2012" name="PLoS ONE">
        <title>Gene sets for utilization of primary and secondary nutrition supplies in the distal gut of endangered iberian lynx.</title>
        <authorList>
            <person name="Alcaide M."/>
            <person name="Messina E."/>
            <person name="Richter M."/>
            <person name="Bargiela R."/>
            <person name="Peplies J."/>
            <person name="Huws S.A."/>
            <person name="Newbold C.J."/>
            <person name="Golyshin P.N."/>
            <person name="Simon M.A."/>
            <person name="Lopez G."/>
            <person name="Yakimov M.M."/>
            <person name="Ferrer M."/>
        </authorList>
    </citation>
    <scope>NUCLEOTIDE SEQUENCE</scope>
</reference>
<comment type="caution">
    <text evidence="1">The sequence shown here is derived from an EMBL/GenBank/DDBJ whole genome shotgun (WGS) entry which is preliminary data.</text>
</comment>
<sequence>MRSESVRHSPPPFSFVPPSIYRCSLAGSRCRQIGLAVFERSSRQRQGILGYCRLCRPLVLVDLLLDLCCSSHISQEPHVRLMFHSRHQILAYTYIYDRSPAVHNLYLVSS</sequence>
<name>J9FQL8_9ZZZZ</name>
<gene>
    <name evidence="1" type="ORF">EVA_15116</name>
</gene>
<proteinExistence type="predicted"/>
<accession>J9FQL8</accession>
<dbReference type="EMBL" id="AMCI01005108">
    <property type="protein sequence ID" value="EJW96778.1"/>
    <property type="molecule type" value="Genomic_DNA"/>
</dbReference>
<evidence type="ECO:0000313" key="1">
    <source>
        <dbReference type="EMBL" id="EJW96778.1"/>
    </source>
</evidence>
<dbReference type="AlphaFoldDB" id="J9FQL8"/>